<protein>
    <submittedName>
        <fullName evidence="1">Uncharacterized protein</fullName>
    </submittedName>
</protein>
<dbReference type="EMBL" id="GISG01230618">
    <property type="protein sequence ID" value="MBA4666137.1"/>
    <property type="molecule type" value="Transcribed_RNA"/>
</dbReference>
<reference evidence="1" key="2">
    <citation type="submission" date="2020-07" db="EMBL/GenBank/DDBJ databases">
        <authorList>
            <person name="Vera ALvarez R."/>
            <person name="Arias-Moreno D.M."/>
            <person name="Jimenez-Jacinto V."/>
            <person name="Jimenez-Bremont J.F."/>
            <person name="Swaminathan K."/>
            <person name="Moose S.P."/>
            <person name="Guerrero-Gonzalez M.L."/>
            <person name="Marino-Ramirez L."/>
            <person name="Landsman D."/>
            <person name="Rodriguez-Kessler M."/>
            <person name="Delgado-Sanchez P."/>
        </authorList>
    </citation>
    <scope>NUCLEOTIDE SEQUENCE</scope>
    <source>
        <tissue evidence="1">Cladode</tissue>
    </source>
</reference>
<sequence length="107" mass="11876">MVEILPKTVMELELTFQIRKFSGTANFLPPGNIEGTTLMTGVNPMRGKQIGISQSHGLLVVPKIDTTMRSQIQRWISQLWMLSNLTDNGIPPSTTLATHIVLQMSNL</sequence>
<reference evidence="1" key="1">
    <citation type="journal article" date="2013" name="J. Plant Res.">
        <title>Effect of fungi and light on seed germination of three Opuntia species from semiarid lands of central Mexico.</title>
        <authorList>
            <person name="Delgado-Sanchez P."/>
            <person name="Jimenez-Bremont J.F."/>
            <person name="Guerrero-Gonzalez Mde L."/>
            <person name="Flores J."/>
        </authorList>
    </citation>
    <scope>NUCLEOTIDE SEQUENCE</scope>
    <source>
        <tissue evidence="1">Cladode</tissue>
    </source>
</reference>
<proteinExistence type="predicted"/>
<organism evidence="1">
    <name type="scientific">Opuntia streptacantha</name>
    <name type="common">Prickly pear cactus</name>
    <name type="synonym">Opuntia cardona</name>
    <dbReference type="NCBI Taxonomy" id="393608"/>
    <lineage>
        <taxon>Eukaryota</taxon>
        <taxon>Viridiplantae</taxon>
        <taxon>Streptophyta</taxon>
        <taxon>Embryophyta</taxon>
        <taxon>Tracheophyta</taxon>
        <taxon>Spermatophyta</taxon>
        <taxon>Magnoliopsida</taxon>
        <taxon>eudicotyledons</taxon>
        <taxon>Gunneridae</taxon>
        <taxon>Pentapetalae</taxon>
        <taxon>Caryophyllales</taxon>
        <taxon>Cactineae</taxon>
        <taxon>Cactaceae</taxon>
        <taxon>Opuntioideae</taxon>
        <taxon>Opuntia</taxon>
    </lineage>
</organism>
<accession>A0A7C9AGE1</accession>
<name>A0A7C9AGE1_OPUST</name>
<dbReference type="AlphaFoldDB" id="A0A7C9AGE1"/>
<evidence type="ECO:0000313" key="1">
    <source>
        <dbReference type="EMBL" id="MBA4666137.1"/>
    </source>
</evidence>